<reference evidence="2" key="1">
    <citation type="submission" date="2022-11" db="EMBL/GenBank/DDBJ databases">
        <authorList>
            <person name="Scott C."/>
            <person name="Bruce N."/>
        </authorList>
    </citation>
    <scope>NUCLEOTIDE SEQUENCE</scope>
</reference>
<accession>A0A9P1GVT3</accession>
<dbReference type="EMBL" id="CALLCH030000001">
    <property type="protein sequence ID" value="CAI4210881.1"/>
    <property type="molecule type" value="Genomic_DNA"/>
</dbReference>
<name>A0A9P1GVT3_9PEZI</name>
<feature type="compositionally biased region" description="Acidic residues" evidence="1">
    <location>
        <begin position="317"/>
        <end position="335"/>
    </location>
</feature>
<feature type="region of interest" description="Disordered" evidence="1">
    <location>
        <begin position="386"/>
        <end position="429"/>
    </location>
</feature>
<dbReference type="Proteomes" id="UP000838763">
    <property type="component" value="Unassembled WGS sequence"/>
</dbReference>
<organism evidence="2 3">
    <name type="scientific">Parascedosporium putredinis</name>
    <dbReference type="NCBI Taxonomy" id="1442378"/>
    <lineage>
        <taxon>Eukaryota</taxon>
        <taxon>Fungi</taxon>
        <taxon>Dikarya</taxon>
        <taxon>Ascomycota</taxon>
        <taxon>Pezizomycotina</taxon>
        <taxon>Sordariomycetes</taxon>
        <taxon>Hypocreomycetidae</taxon>
        <taxon>Microascales</taxon>
        <taxon>Microascaceae</taxon>
        <taxon>Parascedosporium</taxon>
    </lineage>
</organism>
<keyword evidence="3" id="KW-1185">Reference proteome</keyword>
<sequence length="440" mass="50448">MSDESSVSLVLSALEAENLALPIDYGIARESKIESLDVDNASDVFYRLLRTTFKHWNRSVNAWDNFSDVMKWNRHRMELPEIVSIADPIRTDLELNLERTWRSFDIASEVLLRTLYNRPTTEELANSRTVLKQRHYFYKMANAWTLCLDVLSTELAERPPLYGPLSDVPPGTHLLWPWHTMARRYCNRKRLMQEFGLESAGFWASRQESAEAGSCRINNETYNEEDEEMPDSPSGQDQWTARNVYTGSSGSSYNLTQRLPNLALSKRIQFLKPCRAWNPRGQQDCLLPKDQESFVGAKLDLEVRAEARLANRNTLDESSDDDDDDEDGGNNDDDAGQGPPRKKRRLFRAPADTDTATRLRLWNGFWGKRYRPLFLQIQHLESLWETSGERPQKSLDSSRSSSRTPGRVEASEIQRQAKPETKRAKGNSYVTSLCKLNSAS</sequence>
<protein>
    <submittedName>
        <fullName evidence="2">Uncharacterized protein</fullName>
    </submittedName>
</protein>
<evidence type="ECO:0000313" key="2">
    <source>
        <dbReference type="EMBL" id="CAI4210881.1"/>
    </source>
</evidence>
<gene>
    <name evidence="2" type="ORF">PPNO1_LOCUS679</name>
</gene>
<evidence type="ECO:0000313" key="3">
    <source>
        <dbReference type="Proteomes" id="UP000838763"/>
    </source>
</evidence>
<dbReference type="AlphaFoldDB" id="A0A9P1GVT3"/>
<feature type="region of interest" description="Disordered" evidence="1">
    <location>
        <begin position="310"/>
        <end position="349"/>
    </location>
</feature>
<comment type="caution">
    <text evidence="2">The sequence shown here is derived from an EMBL/GenBank/DDBJ whole genome shotgun (WGS) entry which is preliminary data.</text>
</comment>
<proteinExistence type="predicted"/>
<feature type="compositionally biased region" description="Basic and acidic residues" evidence="1">
    <location>
        <begin position="409"/>
        <end position="423"/>
    </location>
</feature>
<evidence type="ECO:0000256" key="1">
    <source>
        <dbReference type="SAM" id="MobiDB-lite"/>
    </source>
</evidence>